<dbReference type="PROSITE" id="PS50158">
    <property type="entry name" value="ZF_CCHC"/>
    <property type="match status" value="1"/>
</dbReference>
<evidence type="ECO:0000259" key="10">
    <source>
        <dbReference type="PROSITE" id="PS50158"/>
    </source>
</evidence>
<feature type="compositionally biased region" description="Basic and acidic residues" evidence="7">
    <location>
        <begin position="936"/>
        <end position="960"/>
    </location>
</feature>
<comment type="similarity">
    <text evidence="2">Belongs to the dUTPase family.</text>
</comment>
<dbReference type="SMART" id="SM00356">
    <property type="entry name" value="ZnF_C3H1"/>
    <property type="match status" value="1"/>
</dbReference>
<dbReference type="InterPro" id="IPR000571">
    <property type="entry name" value="Znf_CCCH"/>
</dbReference>
<evidence type="ECO:0000256" key="6">
    <source>
        <dbReference type="PROSITE-ProRule" id="PRU00723"/>
    </source>
</evidence>
<dbReference type="GO" id="GO:0006226">
    <property type="term" value="P:dUMP biosynthetic process"/>
    <property type="evidence" value="ECO:0007669"/>
    <property type="project" value="InterPro"/>
</dbReference>
<dbReference type="GO" id="GO:0000287">
    <property type="term" value="F:magnesium ion binding"/>
    <property type="evidence" value="ECO:0007669"/>
    <property type="project" value="InterPro"/>
</dbReference>
<feature type="region of interest" description="Disordered" evidence="7">
    <location>
        <begin position="1643"/>
        <end position="1667"/>
    </location>
</feature>
<dbReference type="OrthoDB" id="446493at2759"/>
<keyword evidence="5" id="KW-0546">Nucleotide metabolism</keyword>
<evidence type="ECO:0000256" key="7">
    <source>
        <dbReference type="SAM" id="MobiDB-lite"/>
    </source>
</evidence>
<accession>A0A9P1BVQ1</accession>
<dbReference type="Gene3D" id="3.30.420.10">
    <property type="entry name" value="Ribonuclease H-like superfamily/Ribonuclease H"/>
    <property type="match status" value="1"/>
</dbReference>
<dbReference type="InterPro" id="IPR043502">
    <property type="entry name" value="DNA/RNA_pol_sf"/>
</dbReference>
<dbReference type="EMBL" id="CAMXCT010000446">
    <property type="protein sequence ID" value="CAI3978911.1"/>
    <property type="molecule type" value="Genomic_DNA"/>
</dbReference>
<keyword evidence="6" id="KW-0863">Zinc-finger</keyword>
<dbReference type="GO" id="GO:0046081">
    <property type="term" value="P:dUTP catabolic process"/>
    <property type="evidence" value="ECO:0007669"/>
    <property type="project" value="InterPro"/>
</dbReference>
<dbReference type="InterPro" id="IPR013103">
    <property type="entry name" value="RVT_2"/>
</dbReference>
<dbReference type="SUPFAM" id="SSF51283">
    <property type="entry name" value="dUTPase-like"/>
    <property type="match status" value="1"/>
</dbReference>
<dbReference type="EMBL" id="CAMXCT020000446">
    <property type="protein sequence ID" value="CAL1132286.1"/>
    <property type="molecule type" value="Genomic_DNA"/>
</dbReference>
<evidence type="ECO:0000313" key="12">
    <source>
        <dbReference type="EMBL" id="CAL1132286.1"/>
    </source>
</evidence>
<dbReference type="InterPro" id="IPR036397">
    <property type="entry name" value="RNaseH_sf"/>
</dbReference>
<feature type="transmembrane region" description="Helical" evidence="8">
    <location>
        <begin position="2835"/>
        <end position="2854"/>
    </location>
</feature>
<feature type="zinc finger region" description="C3H1-type" evidence="6">
    <location>
        <begin position="859"/>
        <end position="887"/>
    </location>
</feature>
<evidence type="ECO:0000256" key="8">
    <source>
        <dbReference type="SAM" id="Phobius"/>
    </source>
</evidence>
<dbReference type="InterPro" id="IPR012337">
    <property type="entry name" value="RNaseH-like_sf"/>
</dbReference>
<comment type="caution">
    <text evidence="11">The sequence shown here is derived from an EMBL/GenBank/DDBJ whole genome shotgun (WGS) entry which is preliminary data.</text>
</comment>
<keyword evidence="6" id="KW-0479">Metal-binding</keyword>
<evidence type="ECO:0000256" key="1">
    <source>
        <dbReference type="ARBA" id="ARBA00005142"/>
    </source>
</evidence>
<feature type="compositionally biased region" description="Acidic residues" evidence="7">
    <location>
        <begin position="1459"/>
        <end position="1470"/>
    </location>
</feature>
<feature type="domain" description="C3H1-type" evidence="9">
    <location>
        <begin position="859"/>
        <end position="887"/>
    </location>
</feature>
<organism evidence="11">
    <name type="scientific">Cladocopium goreaui</name>
    <dbReference type="NCBI Taxonomy" id="2562237"/>
    <lineage>
        <taxon>Eukaryota</taxon>
        <taxon>Sar</taxon>
        <taxon>Alveolata</taxon>
        <taxon>Dinophyceae</taxon>
        <taxon>Suessiales</taxon>
        <taxon>Symbiodiniaceae</taxon>
        <taxon>Cladocopium</taxon>
    </lineage>
</organism>
<feature type="domain" description="CCHC-type" evidence="10">
    <location>
        <begin position="894"/>
        <end position="908"/>
    </location>
</feature>
<evidence type="ECO:0000256" key="4">
    <source>
        <dbReference type="ARBA" id="ARBA00022801"/>
    </source>
</evidence>
<dbReference type="InterPro" id="IPR033704">
    <property type="entry name" value="dUTPase_trimeric"/>
</dbReference>
<keyword evidence="8" id="KW-1133">Transmembrane helix</keyword>
<evidence type="ECO:0000259" key="9">
    <source>
        <dbReference type="PROSITE" id="PS50103"/>
    </source>
</evidence>
<dbReference type="SUPFAM" id="SSF56672">
    <property type="entry name" value="DNA/RNA polymerases"/>
    <property type="match status" value="1"/>
</dbReference>
<sequence length="2957" mass="325656">MARLAQHEAAATGSCRWDITSPCRRASPPPVSTTVAASKAAAEMLWAQSFVMWKGLEVYREVPTSPLQGPKIHLLSPATPELCEEYAAFILAINSAYAAGFGHRFSHFLMVWGCKEPDAWEPDPDDFIIATIALKLDMTGFPRGPQNANPFWSERVRDDMALRALRPSFLPPTSDSEELVPVEGARAADALQLSALRMVETDGSMGVNPGVSSFMQGAVPSFESSNYRQDIATVLRVILSQNQELAREVARLRRQVEEGSGVMEGRSGGLTASEGRRQIQEGAHQERFRALEGLTENPKGPGAPGDASFVGALVEVEAVTGGESRPCPPRKTGDLVEQSLAVTSATSSSLGPSAQLQSLVEVEAVTGGESRPCPPRKTAPAVGESLVVSGVIAPLAPTNQLQSLVEVEAVTGGESRPCPPRKTAVAVGESLVVPDGIAPLAPASQLQFLAAAPAVTGGESRPGDPRALVEVEAVAGGEPRPCPPRRTGYPVGASLEVTAGAPLAPKDLDLLMRQRSLHPEINLLAATPPVVNGVTSPLAPIGIPIQREVQPPVSSASPELHYGIYGQRNGCVGPSVSPLIGGLNPTRSAPHVDLLSGGPWGGNGGGREADQTGLPSWLRSLATTQETIRTVELTKLPEIKEGELGSLVVGDWIALISPTMRDLRVVGRSAQSQSMMLAALPEMLKAEMLANRATSTVEVLFRIFTRYQPGGLGERALLLRQLVEGKQFATVGEMMEHLRGWKRWLRRAVELQIAIPDPTLLVGALEKMGTTLTHQSAQASFRLSSARVLLQIDVNPTVQGVTSYADVLLAEAESAFHGVTQQTTAKVKSVEVSPTPKAGGTGLGATPEGKKPTPSSNTTTKQVPCKYFSSEEGCKKGSECTFKHDWSAVEKSGRCYNCGSTQHTKKDCGVKARKPGDAGKSIKAVSGERPGGGPKASEDGKGKGKEALAPSIKKEAKVEDSTGTEKTAGAPKKEEDPVKELVQEAAGLLRSLRGSALKKVQEELGLELIQEIEKEMIRQKARLNILRGDELAVDHEDLVGKEMVEFLKRLKEVFPSTPEEVLERIPAKSGWKGETLPWNRRIRRRLRCAREIVIHLFSGEDPVFWEKELAAPGREVLCLDLAIHKDQDLRRDAVMAYLQYLCQLGTVVAVLGGPPCRSVSRLRHTQPGPPPLRSRFGVERFGFDHLEPWLQRRVDEDTNLWMRQLFLYMLAQGASERQVAFVKESPQDPETYAPTLDGQAPVPSFWAFEEWDQFKQVYNMKEVSFDQGPMGHERRKPTTLGTNVVWLEELQGMRGPGRSAGSHGAGVEERITASRSWASWAPGLKRALVVALRSWIGDPRLQKMSLAEWKAHLQNDHLPFRKECQTCLRSAGKGRYHRKIVSREALSLSIDLAGPFVKGIDQGAADKQAQAKYFLAGTFTVPVTKEGRSVMRGEPEVEDAEAGAEAIQQEGEEKGVEGESQEEPPKDDEEEWLKKIEEEEGFEIRHLTLLEPLENRRATNLVQAVARMTTKLKYLGLPVRRLHSDRAGELTSTQLRRWCEERGIYRTYTDGDGWKSNGRVESEIAVLKRGIKTLLDSAGLDVKFWPLAARHYAERRWRMQLQAMCYPVESLKVFGSSGWAKIKRWEDQGNAWRLSRKQDDALPELVEPGRDPAEAGGRSRRRISGKKSPEEIAARKLQLEEEVFEGRELERGEFQRLGNMEEGWEVVYQNALELTQENLSLEDELRWLERLEVEQKIEDVSEAAAQEEAVLQTKTIPLTEVRRDLTRWRGAIQEEYDSLTKTGSLRPISSQEAEELRCMAEQKGIPYDRLPGKAVFTKKAPSGKLKCRGVACGNFMADRPASETYAGGIDATQVRSVLCAAVQRSWCIAGTDIKTAFLQVPAGRDKDVIIIQPPAIFAEAGVISPQELWHVNGNIYGLTTSPRDWSDHRDVVLKSLEWHSEGKRCWLQKTREENLWRIKCCQGEADQTVGHLAVYIDDLLATGEKEVLKPFFDRVRQEWTISEPDWCEEDSTLIFCGLEVDRKGEGILIHQESYIRDLLHRHGTQGSSTMSTVAVPEDEGEPCPSDVKRAQIVTGELLWVATRSRPEISFPVALMCQWAVRRPKGTIRIGEEVRKYLNSTKGEGLFYQPLKDGDHGKTGHHQRERKREVVEVYCDASFGSQEYKSTSGFAAFYAGCPVFWLTVRQPFIALSTAEAELLSLMDGVAATRGVSSLVEELEEKGGEKRLFSDSTISIVNGSSGSWRTRHLRLRASALTEAVRNKEFLLQHYPGEKNAEGGVVRKLLRLDGEKAEKVAAALVGLGSLANLPVAEAVDSKASEEGWDWFPLILLGLAMCLVKLVEVIGREGWRMIRGRDDIQVERLRGQAQLPRRTEEKEGGWCIYPCEEKVVNPGEHALVRTGLRIRVPRSTQGRFTTCLDVLRKGGEVGEGIISPDFGEEVKILLKNSSQEPFTVGPGTVVAHLQVFQCVKAEVKEVPRSVNWGLSALSYGNIDGGALHLLEGCSGWAQGRRLTLRMAKFLFRTGDGVATSRSRNGWPMAWYCEGCGNLDVLSLGDLGMLGKIFSTAGGFLDSEPGEAAWYVHTQLDAVFWGISKSQFKDFLGMVRRSISEGSISNPSKERGFKHYSDWKFSNSRIGPNMHHVNSGLIRPYTEGPDSSHGICGLSYALKENSKTAGLRCDLFISHAWDEGVFDLEENLMKSWPQSCSTAYFCCLSNPQNQPQLIRHLLLTLEASPFYQVLKAEPKQMLLLSNLNTPIHSRLWCVFEAHCAYEMDIQVKLAGPAEGLITNPKRLACLNCFLQMISVLSGPFFLFSGLAPIIFGVLFLASLPSWNEDTGLYALQFVGSLVLVCGTCFGCKALNSIRNDAASYSLDIRRARCTDDKDRKMLRAEMRGKEQAINAKIRRLIAESGLIADLRIGGRGRRRPPIMASPIIALGARANLAELLRCLRRLRMPQTTAG</sequence>
<dbReference type="PANTHER" id="PTHR11241">
    <property type="entry name" value="DEOXYURIDINE 5'-TRIPHOSPHATE NUCLEOTIDOHYDROLASE"/>
    <property type="match status" value="1"/>
</dbReference>
<reference evidence="11" key="1">
    <citation type="submission" date="2022-10" db="EMBL/GenBank/DDBJ databases">
        <authorList>
            <person name="Chen Y."/>
            <person name="Dougan E. K."/>
            <person name="Chan C."/>
            <person name="Rhodes N."/>
            <person name="Thang M."/>
        </authorList>
    </citation>
    <scope>NUCLEOTIDE SEQUENCE</scope>
</reference>
<dbReference type="PANTHER" id="PTHR11241:SF0">
    <property type="entry name" value="DEOXYURIDINE 5'-TRIPHOSPHATE NUCLEOTIDOHYDROLASE"/>
    <property type="match status" value="1"/>
</dbReference>
<dbReference type="GO" id="GO:0003676">
    <property type="term" value="F:nucleic acid binding"/>
    <property type="evidence" value="ECO:0007669"/>
    <property type="project" value="InterPro"/>
</dbReference>
<dbReference type="InterPro" id="IPR008181">
    <property type="entry name" value="dUTPase"/>
</dbReference>
<evidence type="ECO:0000256" key="5">
    <source>
        <dbReference type="ARBA" id="ARBA00023080"/>
    </source>
</evidence>
<dbReference type="GO" id="GO:0004170">
    <property type="term" value="F:dUTP diphosphatase activity"/>
    <property type="evidence" value="ECO:0007669"/>
    <property type="project" value="UniProtKB-EC"/>
</dbReference>
<dbReference type="PROSITE" id="PS50103">
    <property type="entry name" value="ZF_C3H1"/>
    <property type="match status" value="1"/>
</dbReference>
<dbReference type="GO" id="GO:0008270">
    <property type="term" value="F:zinc ion binding"/>
    <property type="evidence" value="ECO:0007669"/>
    <property type="project" value="UniProtKB-KW"/>
</dbReference>
<keyword evidence="6" id="KW-0862">Zinc</keyword>
<name>A0A9P1BVQ1_9DINO</name>
<feature type="compositionally biased region" description="Basic and acidic residues" evidence="7">
    <location>
        <begin position="904"/>
        <end position="917"/>
    </location>
</feature>
<dbReference type="InterPro" id="IPR036157">
    <property type="entry name" value="dUTPase-like_sf"/>
</dbReference>
<dbReference type="Pfam" id="PF07727">
    <property type="entry name" value="RVT_2"/>
    <property type="match status" value="1"/>
</dbReference>
<feature type="region of interest" description="Disordered" evidence="7">
    <location>
        <begin position="902"/>
        <end position="978"/>
    </location>
</feature>
<dbReference type="InterPro" id="IPR029054">
    <property type="entry name" value="dUTPase-like"/>
</dbReference>
<evidence type="ECO:0000256" key="3">
    <source>
        <dbReference type="ARBA" id="ARBA00012379"/>
    </source>
</evidence>
<dbReference type="CDD" id="cd07557">
    <property type="entry name" value="trimeric_dUTPase"/>
    <property type="match status" value="1"/>
</dbReference>
<feature type="compositionally biased region" description="Low complexity" evidence="7">
    <location>
        <begin position="852"/>
        <end position="861"/>
    </location>
</feature>
<dbReference type="InterPro" id="IPR001878">
    <property type="entry name" value="Znf_CCHC"/>
</dbReference>
<keyword evidence="4" id="KW-0378">Hydrolase</keyword>
<comment type="pathway">
    <text evidence="1">Pyrimidine metabolism; dUMP biosynthesis; dUMP from dCTP (dUTP route): step 2/2.</text>
</comment>
<keyword evidence="8" id="KW-0812">Transmembrane</keyword>
<dbReference type="Pfam" id="PF00692">
    <property type="entry name" value="dUTPase"/>
    <property type="match status" value="1"/>
</dbReference>
<feature type="region of interest" description="Disordered" evidence="7">
    <location>
        <begin position="1429"/>
        <end position="1470"/>
    </location>
</feature>
<proteinExistence type="inferred from homology"/>
<feature type="transmembrane region" description="Helical" evidence="8">
    <location>
        <begin position="2323"/>
        <end position="2343"/>
    </location>
</feature>
<reference evidence="12" key="2">
    <citation type="submission" date="2024-04" db="EMBL/GenBank/DDBJ databases">
        <authorList>
            <person name="Chen Y."/>
            <person name="Shah S."/>
            <person name="Dougan E. K."/>
            <person name="Thang M."/>
            <person name="Chan C."/>
        </authorList>
    </citation>
    <scope>NUCLEOTIDE SEQUENCE [LARGE SCALE GENOMIC DNA]</scope>
</reference>
<evidence type="ECO:0000313" key="11">
    <source>
        <dbReference type="EMBL" id="CAI3978911.1"/>
    </source>
</evidence>
<dbReference type="Gene3D" id="2.70.40.10">
    <property type="match status" value="1"/>
</dbReference>
<keyword evidence="8" id="KW-0472">Membrane</keyword>
<dbReference type="CDD" id="cd09272">
    <property type="entry name" value="RNase_HI_RT_Ty1"/>
    <property type="match status" value="1"/>
</dbReference>
<feature type="transmembrane region" description="Helical" evidence="8">
    <location>
        <begin position="2807"/>
        <end position="2829"/>
    </location>
</feature>
<evidence type="ECO:0000256" key="2">
    <source>
        <dbReference type="ARBA" id="ARBA00006581"/>
    </source>
</evidence>
<dbReference type="SUPFAM" id="SSF53098">
    <property type="entry name" value="Ribonuclease H-like"/>
    <property type="match status" value="1"/>
</dbReference>
<protein>
    <recommendedName>
        <fullName evidence="3">dUTP diphosphatase</fullName>
        <ecNumber evidence="3">3.6.1.23</ecNumber>
    </recommendedName>
</protein>
<feature type="non-terminal residue" evidence="11">
    <location>
        <position position="1"/>
    </location>
</feature>
<gene>
    <name evidence="11" type="ORF">C1SCF055_LOCUS6903</name>
</gene>
<dbReference type="EC" id="3.6.1.23" evidence="3"/>
<feature type="region of interest" description="Disordered" evidence="7">
    <location>
        <begin position="827"/>
        <end position="862"/>
    </location>
</feature>